<dbReference type="FunFam" id="3.30.70.270:FF:000020">
    <property type="entry name" value="Transposon Tf2-6 polyprotein-like Protein"/>
    <property type="match status" value="1"/>
</dbReference>
<keyword evidence="2" id="KW-1185">Reference proteome</keyword>
<gene>
    <name evidence="1" type="ORF">Y956_14050</name>
</gene>
<organism evidence="1 2">
    <name type="scientific">Nipponia nippon</name>
    <name type="common">Crested ibis</name>
    <name type="synonym">Ibis nippon</name>
    <dbReference type="NCBI Taxonomy" id="128390"/>
    <lineage>
        <taxon>Eukaryota</taxon>
        <taxon>Metazoa</taxon>
        <taxon>Chordata</taxon>
        <taxon>Craniata</taxon>
        <taxon>Vertebrata</taxon>
        <taxon>Euteleostomi</taxon>
        <taxon>Archelosauria</taxon>
        <taxon>Archosauria</taxon>
        <taxon>Dinosauria</taxon>
        <taxon>Saurischia</taxon>
        <taxon>Theropoda</taxon>
        <taxon>Coelurosauria</taxon>
        <taxon>Aves</taxon>
        <taxon>Neognathae</taxon>
        <taxon>Neoaves</taxon>
        <taxon>Aequornithes</taxon>
        <taxon>Pelecaniformes</taxon>
        <taxon>Threskiornithidae</taxon>
        <taxon>Nipponia</taxon>
    </lineage>
</organism>
<evidence type="ECO:0000313" key="1">
    <source>
        <dbReference type="EMBL" id="KFR00410.1"/>
    </source>
</evidence>
<evidence type="ECO:0000313" key="2">
    <source>
        <dbReference type="Proteomes" id="UP000053283"/>
    </source>
</evidence>
<proteinExistence type="predicted"/>
<dbReference type="EMBL" id="KL410872">
    <property type="protein sequence ID" value="KFR00410.1"/>
    <property type="molecule type" value="Genomic_DNA"/>
</dbReference>
<sequence>GRKHSPAICHGLIQAALEQGEAPEDLQYIDDIIACGNTAEEVFEKGRRRIQILLKAGFAMKQSKVKGPAQKIQVLGIKRQDGHHHIPMDVINTITAMSAPTNKKETQAFLGVMSFWRMHIPGYSLIVSPLYQVTRKKNNFEWGPEQQQAFEQIKQETVRAVTLGPVRAGQDVKNVLYTTARDNSPSWSLWQKAPGETQGQPLGF</sequence>
<accession>A0A091VCG2</accession>
<feature type="non-terminal residue" evidence="1">
    <location>
        <position position="204"/>
    </location>
</feature>
<protein>
    <recommendedName>
        <fullName evidence="3">Reverse transcriptase domain-containing protein</fullName>
    </recommendedName>
</protein>
<dbReference type="Gene3D" id="3.30.70.270">
    <property type="match status" value="2"/>
</dbReference>
<reference evidence="1 2" key="1">
    <citation type="submission" date="2014-04" db="EMBL/GenBank/DDBJ databases">
        <title>Genome evolution of avian class.</title>
        <authorList>
            <person name="Zhang G."/>
            <person name="Li C."/>
        </authorList>
    </citation>
    <scope>NUCLEOTIDE SEQUENCE [LARGE SCALE GENOMIC DNA]</scope>
    <source>
        <strain evidence="1">BGI_Y956</strain>
    </source>
</reference>
<dbReference type="SUPFAM" id="SSF56672">
    <property type="entry name" value="DNA/RNA polymerases"/>
    <property type="match status" value="1"/>
</dbReference>
<dbReference type="PANTHER" id="PTHR33064">
    <property type="entry name" value="POL PROTEIN"/>
    <property type="match status" value="1"/>
</dbReference>
<dbReference type="InterPro" id="IPR043128">
    <property type="entry name" value="Rev_trsase/Diguanyl_cyclase"/>
</dbReference>
<dbReference type="InterPro" id="IPR051320">
    <property type="entry name" value="Viral_Replic_Matur_Polypro"/>
</dbReference>
<evidence type="ECO:0008006" key="3">
    <source>
        <dbReference type="Google" id="ProtNLM"/>
    </source>
</evidence>
<dbReference type="PANTHER" id="PTHR33064:SF29">
    <property type="entry name" value="PEPTIDASE A2 DOMAIN-CONTAINING PROTEIN-RELATED"/>
    <property type="match status" value="1"/>
</dbReference>
<feature type="non-terminal residue" evidence="1">
    <location>
        <position position="1"/>
    </location>
</feature>
<dbReference type="AlphaFoldDB" id="A0A091VCG2"/>
<name>A0A091VCG2_NIPNI</name>
<dbReference type="Proteomes" id="UP000053283">
    <property type="component" value="Unassembled WGS sequence"/>
</dbReference>
<dbReference type="STRING" id="128390.A0A091VCG2"/>
<dbReference type="InterPro" id="IPR043502">
    <property type="entry name" value="DNA/RNA_pol_sf"/>
</dbReference>